<name>D2JWT6_9TREE</name>
<dbReference type="VEuPathDB" id="FungiDB:L203_01849"/>
<dbReference type="PANTHER" id="PTHR13379:SF0">
    <property type="entry name" value="UPF0415 PROTEIN C7ORF25"/>
    <property type="match status" value="1"/>
</dbReference>
<dbReference type="EMBL" id="GU131348">
    <property type="protein sequence ID" value="ACZ80639.1"/>
    <property type="molecule type" value="Genomic_DNA"/>
</dbReference>
<reference evidence="2" key="1">
    <citation type="journal article" date="2010" name="PLoS ONE">
        <title>Morphological and genomic characterization of Filobasidiella depauperata: a homothallic sibling species of the pathogenic cryptococcus species complex.</title>
        <authorList>
            <person name="Rodriguez-Carres M."/>
            <person name="Findley K."/>
            <person name="Sun S."/>
            <person name="Dietrich F.S."/>
            <person name="Heitman J."/>
        </authorList>
    </citation>
    <scope>NUCLEOTIDE SEQUENCE</scope>
    <source>
        <strain evidence="2">CBS7855</strain>
    </source>
</reference>
<proteinExistence type="predicted"/>
<feature type="compositionally biased region" description="Polar residues" evidence="1">
    <location>
        <begin position="592"/>
        <end position="606"/>
    </location>
</feature>
<dbReference type="AlphaFoldDB" id="D2JWT6"/>
<evidence type="ECO:0000256" key="1">
    <source>
        <dbReference type="SAM" id="MobiDB-lite"/>
    </source>
</evidence>
<sequence length="614" mass="68757">MDQIHSLKHQIASLLESIDDFASKYAELATYNAPIIDWHHSGDYRQTAIKGLKRFRSSVEKEKNYLQAIASTHVPPRDLPTNAPHLLAVWEEVTRAEWPIGCISQVLECPDGTQVKVDVVAKGGDEWIKVNTIKESRLMAEFREQDAYCNFDCSDGEEEASDQGFGRDQLTNSAIEQVALLMKAAQSYRRLPHLPTPKVRYVLNRMEENPEKGYPDPRIKETLNAIRLLGAELVLASDTRQTPSHIRPPPTEPTARILLDLSVVVALCCDSTHFALPKSSEELEARFRPLQLDQDGQTTLAPHIPVTKDLCAQLQWETQHPLIQEIQERLSSFGASPEFWVTEEVKNRLPRIAEIIGGEDEQRRARAMFTGEEDFWAGSRWKGREGVLRNMRVQVIAADGWEKIDLQELSQSPFRQGFANVCEMMLAIVEKQASACTLPTPPPPPKTNKSTGNRAARRPQPGVTLASRLPSAHTLRTFLAGLKHGMTVLTNNRGAVGKVTREMGMSEGIAYGQEDAKSKAVVWVVNPSSLSEWRRREVEKKNQVFLEANGDHPGSFHRYIGFQLVDVGNADRTQDFAPGLTAISDHHLLHTSKPSPAQHTPSQDLNPLTVKRLK</sequence>
<dbReference type="VEuPathDB" id="FungiDB:L204_03747"/>
<evidence type="ECO:0000313" key="2">
    <source>
        <dbReference type="EMBL" id="ACZ80639.1"/>
    </source>
</evidence>
<dbReference type="PANTHER" id="PTHR13379">
    <property type="entry name" value="UNCHARACTERIZED DUF1308"/>
    <property type="match status" value="1"/>
</dbReference>
<feature type="region of interest" description="Disordered" evidence="1">
    <location>
        <begin position="591"/>
        <end position="614"/>
    </location>
</feature>
<organism evidence="2">
    <name type="scientific">Cryptococcus depauperatus</name>
    <dbReference type="NCBI Taxonomy" id="5208"/>
    <lineage>
        <taxon>Eukaryota</taxon>
        <taxon>Fungi</taxon>
        <taxon>Dikarya</taxon>
        <taxon>Basidiomycota</taxon>
        <taxon>Agaricomycotina</taxon>
        <taxon>Tremellomycetes</taxon>
        <taxon>Tremellales</taxon>
        <taxon>Cryptococcaceae</taxon>
        <taxon>Cryptococcus</taxon>
    </lineage>
</organism>
<accession>D2JWT6</accession>
<protein>
    <recommendedName>
        <fullName evidence="3">DUF1308 domain-containing protein</fullName>
    </recommendedName>
</protein>
<feature type="region of interest" description="Disordered" evidence="1">
    <location>
        <begin position="436"/>
        <end position="462"/>
    </location>
</feature>
<dbReference type="VEuPathDB" id="FungiDB:L204_03782"/>
<evidence type="ECO:0008006" key="3">
    <source>
        <dbReference type="Google" id="ProtNLM"/>
    </source>
</evidence>